<evidence type="ECO:0000256" key="4">
    <source>
        <dbReference type="ARBA" id="ARBA00022701"/>
    </source>
</evidence>
<comment type="subcellular location">
    <subcellularLocation>
        <location evidence="1">Cytoplasm</location>
        <location evidence="1">Cytoskeleton</location>
        <location evidence="1">Microtubule organizing center</location>
    </subcellularLocation>
</comment>
<evidence type="ECO:0000256" key="2">
    <source>
        <dbReference type="ARBA" id="ARBA00010337"/>
    </source>
</evidence>
<dbReference type="VEuPathDB" id="GiardiaDB:QR46_0884"/>
<evidence type="ECO:0000313" key="8">
    <source>
        <dbReference type="EMBL" id="ESU38103.1"/>
    </source>
</evidence>
<dbReference type="PANTHER" id="PTHR19302:SF27">
    <property type="entry name" value="GAMMA-TUBULIN COMPLEX COMPONENT 4"/>
    <property type="match status" value="1"/>
</dbReference>
<evidence type="ECO:0000259" key="6">
    <source>
        <dbReference type="Pfam" id="PF04130"/>
    </source>
</evidence>
<dbReference type="VEuPathDB" id="GiardiaDB:GL50581_457"/>
<proteinExistence type="inferred from homology"/>
<dbReference type="VEuPathDB" id="GiardiaDB:DHA2_42368"/>
<dbReference type="InterPro" id="IPR040457">
    <property type="entry name" value="GCP_C"/>
</dbReference>
<dbReference type="PANTHER" id="PTHR19302">
    <property type="entry name" value="GAMMA TUBULIN COMPLEX PROTEIN"/>
    <property type="match status" value="1"/>
</dbReference>
<name>V6TGP6_GIAIN</name>
<reference evidence="9" key="1">
    <citation type="submission" date="2012-02" db="EMBL/GenBank/DDBJ databases">
        <title>Genome sequencing of Giardia lamblia Genotypes A2 and B isolates (DH and GS) and comparative analysis with the genomes of Genotypes A1 and E (WB and Pig).</title>
        <authorList>
            <person name="Adam R."/>
            <person name="Dahlstrom E."/>
            <person name="Martens C."/>
            <person name="Bruno D."/>
            <person name="Barbian K."/>
            <person name="Porcella S.F."/>
            <person name="Nash T."/>
        </authorList>
    </citation>
    <scope>NUCLEOTIDE SEQUENCE</scope>
    <source>
        <strain evidence="9">DH</strain>
    </source>
</reference>
<keyword evidence="4" id="KW-0493">Microtubule</keyword>
<comment type="caution">
    <text evidence="8">The sequence shown here is derived from an EMBL/GenBank/DDBJ whole genome shotgun (WGS) entry which is preliminary data.</text>
</comment>
<sequence>VGVKGSLFSFQGLSTPPMSALGSTTTGPYETMHILEKHVPDIFIATCGIPSPVVNHGLKQFSINTDLLPLFKADQSYLQLLFEVGHAVFMIDAYSLLYAAVVDGTLSHTIDICVDVELRSFFSSVPAAYKEGIPSRILGAFAQGLSDLTTSSRLHVASLFEDWIQNPADRTLYLQTCIKVRHEVRYVVSILSAINQLHKQSIDNLASQKNDRDKYKTPVLIRGMHLYNYLLNLLGKHGKDYDDSILRITRPVAQEVASMVYSFLSDGYLNDPYSEFFAVPVDLGDDACNQNVLDSKLKEFLFRFDAECYTAALDRLSPPTYVAVVAPGCSLIKNHFPIYFKSDHAKQIVMIARCGRISGVNRESRHLLDELRNIIALKDFQVFDRISFDRCLSRLLCLSSQSLWIHLLQNGVLNHIKMLFEIAFLRQADVAQCICDGAERALKTPTTTRLMTRAFNVALEKAFSLCYRYTPAVSLDFENFCEKKIGTREAPIFAPSQDGVETSESVDYQMLQFIVDDFAANDMAVYDEQKELLGLFELIYTEYRPQHEFIADRFLYKHDKDEGDHKEERLLTPQQIELLPMDQQFRYRRKRSMRQPFYDPELSVYPHLQHSKLEGYSKHFLAINNPILRLLVLKYSCDNTIGLLLSPHYIQLLSKMFKVLLSLKYTQSVIKSTYLLCLRKTSSSAVLTKAYGRNSIGLRLAPKYTEPSAFGLQVLTIKLIPYTITQLLLFFDRLFFFLEVRHLGPKISEFMTNITQISQACYKEDANDGKLLGFVHANDLMNTFLCTLVVKFFMKDDKISAMLRYLCELSQDFCSFISRAADSGVLCKGIKDHLRPPSSEQQHFYAQLLSYQKEIGESILEFEDAIKNNQ</sequence>
<feature type="non-terminal residue" evidence="8">
    <location>
        <position position="1"/>
    </location>
</feature>
<comment type="similarity">
    <text evidence="2">Belongs to the TUBGCP family.</text>
</comment>
<dbReference type="VEuPathDB" id="GiardiaDB:GL50803_0042368"/>
<organism evidence="8 9">
    <name type="scientific">Giardia intestinalis</name>
    <name type="common">Giardia lamblia</name>
    <dbReference type="NCBI Taxonomy" id="5741"/>
    <lineage>
        <taxon>Eukaryota</taxon>
        <taxon>Metamonada</taxon>
        <taxon>Diplomonadida</taxon>
        <taxon>Hexamitidae</taxon>
        <taxon>Giardiinae</taxon>
        <taxon>Giardia</taxon>
    </lineage>
</organism>
<dbReference type="GO" id="GO:0051225">
    <property type="term" value="P:spindle assembly"/>
    <property type="evidence" value="ECO:0007669"/>
    <property type="project" value="TreeGrafter"/>
</dbReference>
<dbReference type="Pfam" id="PF17681">
    <property type="entry name" value="GCP_N_terminal"/>
    <property type="match status" value="1"/>
</dbReference>
<dbReference type="GO" id="GO:0043015">
    <property type="term" value="F:gamma-tubulin binding"/>
    <property type="evidence" value="ECO:0007669"/>
    <property type="project" value="InterPro"/>
</dbReference>
<dbReference type="GO" id="GO:0031122">
    <property type="term" value="P:cytoplasmic microtubule organization"/>
    <property type="evidence" value="ECO:0007669"/>
    <property type="project" value="TreeGrafter"/>
</dbReference>
<keyword evidence="5" id="KW-0206">Cytoskeleton</keyword>
<dbReference type="GO" id="GO:0000278">
    <property type="term" value="P:mitotic cell cycle"/>
    <property type="evidence" value="ECO:0007669"/>
    <property type="project" value="TreeGrafter"/>
</dbReference>
<dbReference type="InterPro" id="IPR042241">
    <property type="entry name" value="GCP_C_sf"/>
</dbReference>
<gene>
    <name evidence="8" type="ORF">DHA2_42368</name>
</gene>
<evidence type="ECO:0000259" key="7">
    <source>
        <dbReference type="Pfam" id="PF17681"/>
    </source>
</evidence>
<dbReference type="EMBL" id="AHGT01000017">
    <property type="protein sequence ID" value="ESU38103.1"/>
    <property type="molecule type" value="Genomic_DNA"/>
</dbReference>
<dbReference type="InterPro" id="IPR007259">
    <property type="entry name" value="GCP"/>
</dbReference>
<keyword evidence="3" id="KW-0963">Cytoplasm</keyword>
<dbReference type="AlphaFoldDB" id="V6TGP6"/>
<dbReference type="GO" id="GO:0051011">
    <property type="term" value="F:microtubule minus-end binding"/>
    <property type="evidence" value="ECO:0007669"/>
    <property type="project" value="TreeGrafter"/>
</dbReference>
<evidence type="ECO:0000313" key="9">
    <source>
        <dbReference type="Proteomes" id="UP000018320"/>
    </source>
</evidence>
<feature type="domain" description="Gamma tubulin complex component protein N-terminal" evidence="7">
    <location>
        <begin position="118"/>
        <end position="407"/>
    </location>
</feature>
<dbReference type="GO" id="GO:0000922">
    <property type="term" value="C:spindle pole"/>
    <property type="evidence" value="ECO:0007669"/>
    <property type="project" value="InterPro"/>
</dbReference>
<dbReference type="GO" id="GO:0005874">
    <property type="term" value="C:microtubule"/>
    <property type="evidence" value="ECO:0007669"/>
    <property type="project" value="UniProtKB-KW"/>
</dbReference>
<accession>V6TGP6</accession>
<dbReference type="Proteomes" id="UP000018320">
    <property type="component" value="Unassembled WGS sequence"/>
</dbReference>
<evidence type="ECO:0000256" key="1">
    <source>
        <dbReference type="ARBA" id="ARBA00004267"/>
    </source>
</evidence>
<dbReference type="GO" id="GO:0000930">
    <property type="term" value="C:gamma-tubulin complex"/>
    <property type="evidence" value="ECO:0007669"/>
    <property type="project" value="TreeGrafter"/>
</dbReference>
<dbReference type="Pfam" id="PF04130">
    <property type="entry name" value="GCP_C_terminal"/>
    <property type="match status" value="1"/>
</dbReference>
<dbReference type="Gene3D" id="1.20.120.1900">
    <property type="entry name" value="Gamma-tubulin complex, C-terminal domain"/>
    <property type="match status" value="1"/>
</dbReference>
<evidence type="ECO:0000256" key="5">
    <source>
        <dbReference type="ARBA" id="ARBA00023212"/>
    </source>
</evidence>
<feature type="domain" description="Gamma tubulin complex component C-terminal" evidence="6">
    <location>
        <begin position="414"/>
        <end position="840"/>
    </location>
</feature>
<dbReference type="GO" id="GO:0051321">
    <property type="term" value="P:meiotic cell cycle"/>
    <property type="evidence" value="ECO:0007669"/>
    <property type="project" value="TreeGrafter"/>
</dbReference>
<reference evidence="8 9" key="2">
    <citation type="journal article" date="2013" name="Genome Biol. Evol.">
        <title>Genome sequencing of Giardia lamblia genotypes A2 and B isolates (DH and GS) and comparative analysis with the genomes of genotypes A1 and E (WB and Pig).</title>
        <authorList>
            <person name="Adam R.D."/>
            <person name="Dahlstrom E.W."/>
            <person name="Martens C.A."/>
            <person name="Bruno D.P."/>
            <person name="Barbian K.D."/>
            <person name="Ricklefs S.M."/>
            <person name="Hernandez M.M."/>
            <person name="Narla N.P."/>
            <person name="Patel R.B."/>
            <person name="Porcella S.F."/>
            <person name="Nash T.E."/>
        </authorList>
    </citation>
    <scope>NUCLEOTIDE SEQUENCE [LARGE SCALE GENOMIC DNA]</scope>
    <source>
        <strain evidence="8 9">DH</strain>
    </source>
</reference>
<evidence type="ECO:0000256" key="3">
    <source>
        <dbReference type="ARBA" id="ARBA00022490"/>
    </source>
</evidence>
<dbReference type="InterPro" id="IPR041470">
    <property type="entry name" value="GCP_N"/>
</dbReference>
<protein>
    <submittedName>
        <fullName evidence="8">Uncharacterized protein</fullName>
    </submittedName>
</protein>
<dbReference type="GO" id="GO:0007020">
    <property type="term" value="P:microtubule nucleation"/>
    <property type="evidence" value="ECO:0007669"/>
    <property type="project" value="InterPro"/>
</dbReference>